<dbReference type="Gene3D" id="3.30.565.10">
    <property type="entry name" value="Histidine kinase-like ATPase, C-terminal domain"/>
    <property type="match status" value="1"/>
</dbReference>
<dbReference type="AlphaFoldDB" id="A0A6I3JC86"/>
<protein>
    <submittedName>
        <fullName evidence="3">ATP-binding protein</fullName>
    </submittedName>
</protein>
<dbReference type="InterPro" id="IPR050267">
    <property type="entry name" value="Anti-sigma-factor_SerPK"/>
</dbReference>
<evidence type="ECO:0000256" key="1">
    <source>
        <dbReference type="ARBA" id="ARBA00022527"/>
    </source>
</evidence>
<keyword evidence="3" id="KW-0067">ATP-binding</keyword>
<keyword evidence="4" id="KW-1185">Reference proteome</keyword>
<keyword evidence="3" id="KW-0547">Nucleotide-binding</keyword>
<dbReference type="SUPFAM" id="SSF55874">
    <property type="entry name" value="ATPase domain of HSP90 chaperone/DNA topoisomerase II/histidine kinase"/>
    <property type="match status" value="1"/>
</dbReference>
<dbReference type="GO" id="GO:0005524">
    <property type="term" value="F:ATP binding"/>
    <property type="evidence" value="ECO:0007669"/>
    <property type="project" value="UniProtKB-KW"/>
</dbReference>
<keyword evidence="1" id="KW-0723">Serine/threonine-protein kinase</keyword>
<evidence type="ECO:0000259" key="2">
    <source>
        <dbReference type="Pfam" id="PF13581"/>
    </source>
</evidence>
<dbReference type="PANTHER" id="PTHR35526">
    <property type="entry name" value="ANTI-SIGMA-F FACTOR RSBW-RELATED"/>
    <property type="match status" value="1"/>
</dbReference>
<keyword evidence="1" id="KW-0808">Transferase</keyword>
<dbReference type="InterPro" id="IPR036890">
    <property type="entry name" value="HATPase_C_sf"/>
</dbReference>
<organism evidence="3 4">
    <name type="scientific">Nocardioides marmotae</name>
    <dbReference type="NCBI Taxonomy" id="2663857"/>
    <lineage>
        <taxon>Bacteria</taxon>
        <taxon>Bacillati</taxon>
        <taxon>Actinomycetota</taxon>
        <taxon>Actinomycetes</taxon>
        <taxon>Propionibacteriales</taxon>
        <taxon>Nocardioidaceae</taxon>
        <taxon>Nocardioides</taxon>
    </lineage>
</organism>
<dbReference type="RefSeq" id="WP_154615216.1">
    <property type="nucleotide sequence ID" value="NZ_CP053660.1"/>
</dbReference>
<sequence length="143" mass="15598">MSASDQEPCTRVHLWHDLTAVADARRALVRDLEAGGVDRRAVEDAVLVFSELASNAVEHGRPQDCGHVEATWCLLPDRARITVVGDVDTDLGEEVLERFKPGDPSEFAARGRGLAIVDHVCDRWGVDLADDGVRVTAELSLRS</sequence>
<dbReference type="CDD" id="cd16936">
    <property type="entry name" value="HATPase_RsbW-like"/>
    <property type="match status" value="1"/>
</dbReference>
<comment type="caution">
    <text evidence="3">The sequence shown here is derived from an EMBL/GenBank/DDBJ whole genome shotgun (WGS) entry which is preliminary data.</text>
</comment>
<keyword evidence="1" id="KW-0418">Kinase</keyword>
<proteinExistence type="predicted"/>
<name>A0A6I3JC86_9ACTN</name>
<evidence type="ECO:0000313" key="4">
    <source>
        <dbReference type="Proteomes" id="UP000433406"/>
    </source>
</evidence>
<gene>
    <name evidence="3" type="ORF">GGQ22_11675</name>
</gene>
<dbReference type="Pfam" id="PF13581">
    <property type="entry name" value="HATPase_c_2"/>
    <property type="match status" value="1"/>
</dbReference>
<reference evidence="3 4" key="1">
    <citation type="submission" date="2019-10" db="EMBL/GenBank/DDBJ databases">
        <title>Nocardioides novel species isolated from the excrement of Marmot.</title>
        <authorList>
            <person name="Zhang G."/>
        </authorList>
    </citation>
    <scope>NUCLEOTIDE SEQUENCE [LARGE SCALE GENOMIC DNA]</scope>
    <source>
        <strain evidence="4">zg-579</strain>
    </source>
</reference>
<dbReference type="PANTHER" id="PTHR35526:SF3">
    <property type="entry name" value="ANTI-SIGMA-F FACTOR RSBW"/>
    <property type="match status" value="1"/>
</dbReference>
<dbReference type="Proteomes" id="UP000433406">
    <property type="component" value="Unassembled WGS sequence"/>
</dbReference>
<feature type="domain" description="Histidine kinase/HSP90-like ATPase" evidence="2">
    <location>
        <begin position="15"/>
        <end position="136"/>
    </location>
</feature>
<dbReference type="GO" id="GO:0004674">
    <property type="term" value="F:protein serine/threonine kinase activity"/>
    <property type="evidence" value="ECO:0007669"/>
    <property type="project" value="UniProtKB-KW"/>
</dbReference>
<accession>A0A6I3JC86</accession>
<dbReference type="EMBL" id="WLCI01000013">
    <property type="protein sequence ID" value="MTB95744.1"/>
    <property type="molecule type" value="Genomic_DNA"/>
</dbReference>
<evidence type="ECO:0000313" key="3">
    <source>
        <dbReference type="EMBL" id="MTB95744.1"/>
    </source>
</evidence>
<dbReference type="InterPro" id="IPR003594">
    <property type="entry name" value="HATPase_dom"/>
</dbReference>